<organism evidence="1 2">
    <name type="scientific">Trapa incisa</name>
    <dbReference type="NCBI Taxonomy" id="236973"/>
    <lineage>
        <taxon>Eukaryota</taxon>
        <taxon>Viridiplantae</taxon>
        <taxon>Streptophyta</taxon>
        <taxon>Embryophyta</taxon>
        <taxon>Tracheophyta</taxon>
        <taxon>Spermatophyta</taxon>
        <taxon>Magnoliopsida</taxon>
        <taxon>eudicotyledons</taxon>
        <taxon>Gunneridae</taxon>
        <taxon>Pentapetalae</taxon>
        <taxon>rosids</taxon>
        <taxon>malvids</taxon>
        <taxon>Myrtales</taxon>
        <taxon>Lythraceae</taxon>
        <taxon>Trapa</taxon>
    </lineage>
</organism>
<comment type="caution">
    <text evidence="1">The sequence shown here is derived from an EMBL/GenBank/DDBJ whole genome shotgun (WGS) entry which is preliminary data.</text>
</comment>
<dbReference type="PANTHER" id="PTHR34796">
    <property type="entry name" value="EXPRESSED PROTEIN"/>
    <property type="match status" value="1"/>
</dbReference>
<dbReference type="Pfam" id="PF03745">
    <property type="entry name" value="DUF309"/>
    <property type="match status" value="1"/>
</dbReference>
<dbReference type="AlphaFoldDB" id="A0AAN7GGI1"/>
<sequence>MAPVVELMTCRLSLSSIPHGTSPTTIPHALSSSSAHLHLGRCSCSSSSFRTIRAPILLLRRPFRALYRFSSSDDDDHEGRDEDGFAGSESFDGAVALFNRREYYKCHDFLEALWNGAEEPRRTLFHGILQCAVGFHHLFNQNHKGAMMELGEGLCKLRKMNFERGPFYQFEQEISAALDFIYQTQIELAACAEDLCIAMDRSEKSYQLLGGYAAGQNLYRLQEETSEDAAYIVFSPERTRNGELLRVKLPTLSANEEHLHSL</sequence>
<dbReference type="Proteomes" id="UP001345219">
    <property type="component" value="Chromosome 9"/>
</dbReference>
<evidence type="ECO:0000313" key="1">
    <source>
        <dbReference type="EMBL" id="KAK4743683.1"/>
    </source>
</evidence>
<evidence type="ECO:0000313" key="2">
    <source>
        <dbReference type="Proteomes" id="UP001345219"/>
    </source>
</evidence>
<accession>A0AAN7GGI1</accession>
<reference evidence="1 2" key="1">
    <citation type="journal article" date="2023" name="Hortic Res">
        <title>Pangenome of water caltrop reveals structural variations and asymmetric subgenome divergence after allopolyploidization.</title>
        <authorList>
            <person name="Zhang X."/>
            <person name="Chen Y."/>
            <person name="Wang L."/>
            <person name="Yuan Y."/>
            <person name="Fang M."/>
            <person name="Shi L."/>
            <person name="Lu R."/>
            <person name="Comes H.P."/>
            <person name="Ma Y."/>
            <person name="Chen Y."/>
            <person name="Huang G."/>
            <person name="Zhou Y."/>
            <person name="Zheng Z."/>
            <person name="Qiu Y."/>
        </authorList>
    </citation>
    <scope>NUCLEOTIDE SEQUENCE [LARGE SCALE GENOMIC DNA]</scope>
    <source>
        <tissue evidence="1">Roots</tissue>
    </source>
</reference>
<dbReference type="EMBL" id="JAXIOK010000022">
    <property type="protein sequence ID" value="KAK4743683.1"/>
    <property type="molecule type" value="Genomic_DNA"/>
</dbReference>
<gene>
    <name evidence="1" type="ORF">SAY87_009995</name>
</gene>
<dbReference type="PANTHER" id="PTHR34796:SF1">
    <property type="entry name" value="EXPRESSED PROTEIN"/>
    <property type="match status" value="1"/>
</dbReference>
<proteinExistence type="predicted"/>
<dbReference type="SUPFAM" id="SSF140663">
    <property type="entry name" value="TTHA0068-like"/>
    <property type="match status" value="1"/>
</dbReference>
<keyword evidence="2" id="KW-1185">Reference proteome</keyword>
<protein>
    <recommendedName>
        <fullName evidence="3">DUF309 domain-containing protein</fullName>
    </recommendedName>
</protein>
<dbReference type="Gene3D" id="1.10.3450.10">
    <property type="entry name" value="TTHA0068-like"/>
    <property type="match status" value="1"/>
</dbReference>
<dbReference type="InterPro" id="IPR023203">
    <property type="entry name" value="TTHA0068_sf"/>
</dbReference>
<evidence type="ECO:0008006" key="3">
    <source>
        <dbReference type="Google" id="ProtNLM"/>
    </source>
</evidence>
<dbReference type="InterPro" id="IPR005500">
    <property type="entry name" value="DUF309"/>
</dbReference>
<name>A0AAN7GGI1_9MYRT</name>